<evidence type="ECO:0000313" key="9">
    <source>
        <dbReference type="EMBL" id="MFI1963844.1"/>
    </source>
</evidence>
<gene>
    <name evidence="9" type="ORF">ACH429_06860</name>
</gene>
<dbReference type="InterPro" id="IPR046373">
    <property type="entry name" value="Acyl-CoA_Oxase/DH_mid-dom_sf"/>
</dbReference>
<dbReference type="PROSITE" id="PS00072">
    <property type="entry name" value="ACYL_COA_DH_1"/>
    <property type="match status" value="1"/>
</dbReference>
<keyword evidence="3 5" id="KW-0285">Flavoprotein</keyword>
<dbReference type="Pfam" id="PF00441">
    <property type="entry name" value="Acyl-CoA_dh_1"/>
    <property type="match status" value="1"/>
</dbReference>
<comment type="cofactor">
    <cofactor evidence="1 5">
        <name>FAD</name>
        <dbReference type="ChEBI" id="CHEBI:57692"/>
    </cofactor>
</comment>
<evidence type="ECO:0000259" key="6">
    <source>
        <dbReference type="Pfam" id="PF00441"/>
    </source>
</evidence>
<dbReference type="EC" id="1.-.-.-" evidence="9"/>
<feature type="domain" description="Acyl-CoA dehydrogenase/oxidase C-terminal" evidence="6">
    <location>
        <begin position="229"/>
        <end position="377"/>
    </location>
</feature>
<dbReference type="InterPro" id="IPR009075">
    <property type="entry name" value="AcylCo_DH/oxidase_C"/>
</dbReference>
<dbReference type="InterPro" id="IPR006091">
    <property type="entry name" value="Acyl-CoA_Oxase/DH_mid-dom"/>
</dbReference>
<evidence type="ECO:0000256" key="4">
    <source>
        <dbReference type="ARBA" id="ARBA00022827"/>
    </source>
</evidence>
<evidence type="ECO:0000256" key="3">
    <source>
        <dbReference type="ARBA" id="ARBA00022630"/>
    </source>
</evidence>
<reference evidence="9 10" key="1">
    <citation type="submission" date="2024-10" db="EMBL/GenBank/DDBJ databases">
        <title>The Natural Products Discovery Center: Release of the First 8490 Sequenced Strains for Exploring Actinobacteria Biosynthetic Diversity.</title>
        <authorList>
            <person name="Kalkreuter E."/>
            <person name="Kautsar S.A."/>
            <person name="Yang D."/>
            <person name="Bader C.D."/>
            <person name="Teijaro C.N."/>
            <person name="Fluegel L."/>
            <person name="Davis C.M."/>
            <person name="Simpson J.R."/>
            <person name="Lauterbach L."/>
            <person name="Steele A.D."/>
            <person name="Gui C."/>
            <person name="Meng S."/>
            <person name="Li G."/>
            <person name="Viehrig K."/>
            <person name="Ye F."/>
            <person name="Su P."/>
            <person name="Kiefer A.F."/>
            <person name="Nichols A."/>
            <person name="Cepeda A.J."/>
            <person name="Yan W."/>
            <person name="Fan B."/>
            <person name="Jiang Y."/>
            <person name="Adhikari A."/>
            <person name="Zheng C.-J."/>
            <person name="Schuster L."/>
            <person name="Cowan T.M."/>
            <person name="Smanski M.J."/>
            <person name="Chevrette M.G."/>
            <person name="De Carvalho L.P.S."/>
            <person name="Shen B."/>
        </authorList>
    </citation>
    <scope>NUCLEOTIDE SEQUENCE [LARGE SCALE GENOMIC DNA]</scope>
    <source>
        <strain evidence="9 10">NPDC020327</strain>
    </source>
</reference>
<dbReference type="Gene3D" id="1.20.140.10">
    <property type="entry name" value="Butyryl-CoA Dehydrogenase, subunit A, domain 3"/>
    <property type="match status" value="1"/>
</dbReference>
<dbReference type="PANTHER" id="PTHR43884">
    <property type="entry name" value="ACYL-COA DEHYDROGENASE"/>
    <property type="match status" value="1"/>
</dbReference>
<dbReference type="PANTHER" id="PTHR43884:SF12">
    <property type="entry name" value="ISOVALERYL-COA DEHYDROGENASE, MITOCHONDRIAL-RELATED"/>
    <property type="match status" value="1"/>
</dbReference>
<dbReference type="Proteomes" id="UP001611548">
    <property type="component" value="Unassembled WGS sequence"/>
</dbReference>
<feature type="domain" description="Acyl-CoA oxidase/dehydrogenase middle" evidence="7">
    <location>
        <begin position="122"/>
        <end position="217"/>
    </location>
</feature>
<name>A0ABW7UMG0_9ACTN</name>
<dbReference type="InterPro" id="IPR013786">
    <property type="entry name" value="AcylCoA_DH/ox_N"/>
</dbReference>
<dbReference type="Pfam" id="PF02770">
    <property type="entry name" value="Acyl-CoA_dh_M"/>
    <property type="match status" value="1"/>
</dbReference>
<proteinExistence type="inferred from homology"/>
<evidence type="ECO:0000256" key="5">
    <source>
        <dbReference type="RuleBase" id="RU362125"/>
    </source>
</evidence>
<evidence type="ECO:0000313" key="10">
    <source>
        <dbReference type="Proteomes" id="UP001611548"/>
    </source>
</evidence>
<dbReference type="SUPFAM" id="SSF47203">
    <property type="entry name" value="Acyl-CoA dehydrogenase C-terminal domain-like"/>
    <property type="match status" value="1"/>
</dbReference>
<dbReference type="RefSeq" id="WP_055472800.1">
    <property type="nucleotide sequence ID" value="NZ_JBIRWE010000002.1"/>
</dbReference>
<dbReference type="SUPFAM" id="SSF56645">
    <property type="entry name" value="Acyl-CoA dehydrogenase NM domain-like"/>
    <property type="match status" value="1"/>
</dbReference>
<sequence>MIEWTRDQRELRAALPPLGERLGEGLRERDRAGEFPYEQWKLVREADLLRLPFEERWGGLGQDLLTTMYVLEGLGQSCRDGGLSFSVTTHMVSTGVPLQRFGSEALKERFLPSVCSGELIGAHAITEPESGSDMLSLRTSARVEGDELVLNGSKAFVTNGPVAGLYVVYVSTGPQGSPFGLTAVLVERDRPGLSVGRPMEKMGLRTSPLCELFFDDCRVPLSNVIGRVGAGFLVFDHVMKWEVLCSFAVNVGEMQHRVDRVVEHTRTRRQFGQHIGAYQSVARRVVDMRIATDTARRALYDAALKVAADEEATAEVATAKLLASEGNLSTAIAAVQTFGGYGYMAEYGLEQDVRNALAGTIYSGTTDIQRGRIATAMGLQTGHAPHDH</sequence>
<dbReference type="Gene3D" id="2.40.110.10">
    <property type="entry name" value="Butyryl-CoA Dehydrogenase, subunit A, domain 2"/>
    <property type="match status" value="1"/>
</dbReference>
<keyword evidence="5 9" id="KW-0560">Oxidoreductase</keyword>
<dbReference type="InterPro" id="IPR006089">
    <property type="entry name" value="Acyl-CoA_DH_CS"/>
</dbReference>
<dbReference type="InterPro" id="IPR037069">
    <property type="entry name" value="AcylCoA_DH/ox_N_sf"/>
</dbReference>
<dbReference type="GO" id="GO:0016491">
    <property type="term" value="F:oxidoreductase activity"/>
    <property type="evidence" value="ECO:0007669"/>
    <property type="project" value="UniProtKB-KW"/>
</dbReference>
<evidence type="ECO:0000256" key="2">
    <source>
        <dbReference type="ARBA" id="ARBA00009347"/>
    </source>
</evidence>
<evidence type="ECO:0000256" key="1">
    <source>
        <dbReference type="ARBA" id="ARBA00001974"/>
    </source>
</evidence>
<feature type="domain" description="Acyl-CoA dehydrogenase/oxidase N-terminal" evidence="8">
    <location>
        <begin position="8"/>
        <end position="118"/>
    </location>
</feature>
<dbReference type="Gene3D" id="1.10.540.10">
    <property type="entry name" value="Acyl-CoA dehydrogenase/oxidase, N-terminal domain"/>
    <property type="match status" value="1"/>
</dbReference>
<comment type="caution">
    <text evidence="9">The sequence shown here is derived from an EMBL/GenBank/DDBJ whole genome shotgun (WGS) entry which is preliminary data.</text>
</comment>
<keyword evidence="10" id="KW-1185">Reference proteome</keyword>
<keyword evidence="4 5" id="KW-0274">FAD</keyword>
<organism evidence="9 10">
    <name type="scientific">Streptomyces pathocidini</name>
    <dbReference type="NCBI Taxonomy" id="1650571"/>
    <lineage>
        <taxon>Bacteria</taxon>
        <taxon>Bacillati</taxon>
        <taxon>Actinomycetota</taxon>
        <taxon>Actinomycetes</taxon>
        <taxon>Kitasatosporales</taxon>
        <taxon>Streptomycetaceae</taxon>
        <taxon>Streptomyces</taxon>
    </lineage>
</organism>
<accession>A0ABW7UMG0</accession>
<dbReference type="Pfam" id="PF02771">
    <property type="entry name" value="Acyl-CoA_dh_N"/>
    <property type="match status" value="1"/>
</dbReference>
<evidence type="ECO:0000259" key="8">
    <source>
        <dbReference type="Pfam" id="PF02771"/>
    </source>
</evidence>
<dbReference type="EMBL" id="JBIRWE010000002">
    <property type="protein sequence ID" value="MFI1963844.1"/>
    <property type="molecule type" value="Genomic_DNA"/>
</dbReference>
<evidence type="ECO:0000259" key="7">
    <source>
        <dbReference type="Pfam" id="PF02770"/>
    </source>
</evidence>
<protein>
    <submittedName>
        <fullName evidence="9">Acyl-CoA dehydrogenase family protein</fullName>
        <ecNumber evidence="9">1.-.-.-</ecNumber>
    </submittedName>
</protein>
<dbReference type="InterPro" id="IPR036250">
    <property type="entry name" value="AcylCo_DH-like_C"/>
</dbReference>
<comment type="similarity">
    <text evidence="2 5">Belongs to the acyl-CoA dehydrogenase family.</text>
</comment>
<dbReference type="InterPro" id="IPR009100">
    <property type="entry name" value="AcylCoA_DH/oxidase_NM_dom_sf"/>
</dbReference>